<dbReference type="Gene3D" id="3.30.420.40">
    <property type="match status" value="2"/>
</dbReference>
<evidence type="ECO:0000313" key="5">
    <source>
        <dbReference type="Proteomes" id="UP000298416"/>
    </source>
</evidence>
<gene>
    <name evidence="4" type="ORF">SASPL_138398</name>
</gene>
<feature type="region of interest" description="Disordered" evidence="2">
    <location>
        <begin position="124"/>
        <end position="146"/>
    </location>
</feature>
<organism evidence="4">
    <name type="scientific">Salvia splendens</name>
    <name type="common">Scarlet sage</name>
    <dbReference type="NCBI Taxonomy" id="180675"/>
    <lineage>
        <taxon>Eukaryota</taxon>
        <taxon>Viridiplantae</taxon>
        <taxon>Streptophyta</taxon>
        <taxon>Embryophyta</taxon>
        <taxon>Tracheophyta</taxon>
        <taxon>Spermatophyta</taxon>
        <taxon>Magnoliopsida</taxon>
        <taxon>eudicotyledons</taxon>
        <taxon>Gunneridae</taxon>
        <taxon>Pentapetalae</taxon>
        <taxon>asterids</taxon>
        <taxon>lamiids</taxon>
        <taxon>Lamiales</taxon>
        <taxon>Lamiaceae</taxon>
        <taxon>Nepetoideae</taxon>
        <taxon>Mentheae</taxon>
        <taxon>Salviinae</taxon>
        <taxon>Salvia</taxon>
        <taxon>Salvia subgen. Calosphace</taxon>
        <taxon>core Calosphace</taxon>
    </lineage>
</organism>
<dbReference type="InterPro" id="IPR017887">
    <property type="entry name" value="TF_TCP_subgr"/>
</dbReference>
<reference evidence="4" key="2">
    <citation type="submission" date="2020-08" db="EMBL/GenBank/DDBJ databases">
        <title>Plant Genome Project.</title>
        <authorList>
            <person name="Zhang R.-G."/>
        </authorList>
    </citation>
    <scope>NUCLEOTIDE SEQUENCE</scope>
    <source>
        <strain evidence="4">Huo1</strain>
        <tissue evidence="4">Leaf</tissue>
    </source>
</reference>
<dbReference type="SMART" id="SM00268">
    <property type="entry name" value="ACTIN"/>
    <property type="match status" value="1"/>
</dbReference>
<dbReference type="Proteomes" id="UP000298416">
    <property type="component" value="Unassembled WGS sequence"/>
</dbReference>
<dbReference type="SUPFAM" id="SSF53067">
    <property type="entry name" value="Actin-like ATPase domain"/>
    <property type="match status" value="2"/>
</dbReference>
<dbReference type="Pfam" id="PF03634">
    <property type="entry name" value="TCP"/>
    <property type="match status" value="1"/>
</dbReference>
<evidence type="ECO:0000256" key="1">
    <source>
        <dbReference type="RuleBase" id="RU000487"/>
    </source>
</evidence>
<dbReference type="FunFam" id="3.90.640.10:FF:000028">
    <property type="entry name" value="Actin-related protein 4"/>
    <property type="match status" value="1"/>
</dbReference>
<protein>
    <recommendedName>
        <fullName evidence="3">TCP domain-containing protein</fullName>
    </recommendedName>
</protein>
<evidence type="ECO:0000259" key="3">
    <source>
        <dbReference type="PROSITE" id="PS51369"/>
    </source>
</evidence>
<dbReference type="CDD" id="cd13395">
    <property type="entry name" value="ASKHA_NBD_Arp4_ACTL6-like"/>
    <property type="match status" value="1"/>
</dbReference>
<dbReference type="InterPro" id="IPR004000">
    <property type="entry name" value="Actin"/>
</dbReference>
<feature type="compositionally biased region" description="Polar residues" evidence="2">
    <location>
        <begin position="131"/>
        <end position="140"/>
    </location>
</feature>
<dbReference type="PRINTS" id="PR00190">
    <property type="entry name" value="ACTIN"/>
</dbReference>
<comment type="caution">
    <text evidence="4">The sequence shown here is derived from an EMBL/GenBank/DDBJ whole genome shotgun (WGS) entry which is preliminary data.</text>
</comment>
<dbReference type="Pfam" id="PF00022">
    <property type="entry name" value="Actin"/>
    <property type="match status" value="2"/>
</dbReference>
<dbReference type="EMBL" id="PNBA02000014">
    <property type="protein sequence ID" value="KAG6401539.1"/>
    <property type="molecule type" value="Genomic_DNA"/>
</dbReference>
<feature type="compositionally biased region" description="Polar residues" evidence="2">
    <location>
        <begin position="65"/>
        <end position="75"/>
    </location>
</feature>
<feature type="compositionally biased region" description="Low complexity" evidence="2">
    <location>
        <begin position="673"/>
        <end position="692"/>
    </location>
</feature>
<proteinExistence type="inferred from homology"/>
<dbReference type="InterPro" id="IPR043129">
    <property type="entry name" value="ATPase_NBD"/>
</dbReference>
<dbReference type="Gene3D" id="3.90.640.10">
    <property type="entry name" value="Actin, Chain A, domain 4"/>
    <property type="match status" value="1"/>
</dbReference>
<feature type="region of interest" description="Disordered" evidence="2">
    <location>
        <begin position="32"/>
        <end position="84"/>
    </location>
</feature>
<dbReference type="PANTHER" id="PTHR11937">
    <property type="entry name" value="ACTIN"/>
    <property type="match status" value="1"/>
</dbReference>
<feature type="domain" description="TCP" evidence="3">
    <location>
        <begin position="613"/>
        <end position="667"/>
    </location>
</feature>
<reference evidence="4" key="1">
    <citation type="submission" date="2018-01" db="EMBL/GenBank/DDBJ databases">
        <authorList>
            <person name="Mao J.F."/>
        </authorList>
    </citation>
    <scope>NUCLEOTIDE SEQUENCE</scope>
    <source>
        <strain evidence="4">Huo1</strain>
        <tissue evidence="4">Leaf</tissue>
    </source>
</reference>
<accession>A0A8X8WVE1</accession>
<comment type="similarity">
    <text evidence="1">Belongs to the actin family.</text>
</comment>
<sequence length="746" mass="81676">MTSRTGFKPRPHWLQRTGLRLPRRARVGWKRGCELSSPPNHSVPRGRRVLSVSTSPPYESLRDGTPTTRSHSRLTSVKRDPSQNDEVSAIVVDLGSHTCKAGYAGEDAPKAVFPSVVGSIDEMETDDADNANKNSGSAQESKSKSKSKFFVGSQDLGFRRDHMEVLSPMKDGVVVDWDMVEGIWDHALRKCLLIDPKEHPMLFAESCSNSQQQREKTAEIMFEKYQVPALFLAKNAVLTSFASGRATSLVVDCGGGSTTVVPVHDGYVLQKDDTLYGKAYKHAERAFTKPDFLAVSTSPIGGDFLSDCLLKSLESKGLSIVDLDLPNTTESYKLYSQGGLLTGIAAELLQRVIVSDIKECVCRAPDTPYDDTSYSNIPMTPYELPDGQTIEIGADRFKIPDILFNPSLALVRVISDQVQYYFSLIRHVLFHNAIAIVRTIPGMENSIEITSYAHGLPQMVVESISKCDVDIRRELYSSILLSGGTASMQQLKERLEKDLLEESPQAARVKVLASGNATERRFRCGSPNLSLKSMELHIFNGNALEYAMLLAYSVKHNIGKDKGVGGKSATFYSPFSDMILTKFSGEDDAYHLASPPPADNSTKRGGAVARTSLKDRHTKVNGRGRRVRIPALSAARIFQLTRELGHRSDGETIEWLLRHAEPSIIAATGTGTVPAESVSSSSRALPPSRPSATLQTPLHQVTLAAQPSPAPAMALEFPMHGFRHMPFMALLLQPSDDVHGLAGDTH</sequence>
<evidence type="ECO:0000313" key="4">
    <source>
        <dbReference type="EMBL" id="KAG6401539.1"/>
    </source>
</evidence>
<feature type="region of interest" description="Disordered" evidence="2">
    <location>
        <begin position="670"/>
        <end position="694"/>
    </location>
</feature>
<evidence type="ECO:0000256" key="2">
    <source>
        <dbReference type="SAM" id="MobiDB-lite"/>
    </source>
</evidence>
<name>A0A8X8WVE1_SALSN</name>
<dbReference type="PROSITE" id="PS51369">
    <property type="entry name" value="TCP"/>
    <property type="match status" value="1"/>
</dbReference>
<dbReference type="AlphaFoldDB" id="A0A8X8WVE1"/>
<dbReference type="FunFam" id="3.30.420.40:FF:000151">
    <property type="entry name" value="Actin-related protein 4"/>
    <property type="match status" value="1"/>
</dbReference>
<keyword evidence="5" id="KW-1185">Reference proteome</keyword>